<dbReference type="AlphaFoldDB" id="A0A1Q5TD29"/>
<dbReference type="PANTHER" id="PTHR33481">
    <property type="entry name" value="REVERSE TRANSCRIPTASE"/>
    <property type="match status" value="1"/>
</dbReference>
<evidence type="ECO:0008006" key="3">
    <source>
        <dbReference type="Google" id="ProtNLM"/>
    </source>
</evidence>
<dbReference type="Proteomes" id="UP000186955">
    <property type="component" value="Unassembled WGS sequence"/>
</dbReference>
<dbReference type="OrthoDB" id="4357294at2759"/>
<name>A0A1Q5TD29_9EURO</name>
<dbReference type="EMBL" id="MNBE01000674">
    <property type="protein sequence ID" value="OKO98129.1"/>
    <property type="molecule type" value="Genomic_DNA"/>
</dbReference>
<gene>
    <name evidence="1" type="ORF">PENSUB_9513</name>
</gene>
<evidence type="ECO:0000313" key="2">
    <source>
        <dbReference type="Proteomes" id="UP000186955"/>
    </source>
</evidence>
<accession>A0A1Q5TD29</accession>
<keyword evidence="2" id="KW-1185">Reference proteome</keyword>
<sequence>MLYLAPLFRLGSAKARFGYADDAAILAISLSLEANCRSLSTSLQEALDWGTTEGITFAPDKYELIHFSRRQDNQDPSCTLDVTAGPITVSENTNRPYLRWLGVLFDKKLSFKYYVGETTSKALIVANALRGLRNTIRGIKPYLIRQAVTACVLRKAYFGAETW</sequence>
<organism evidence="1 2">
    <name type="scientific">Penicillium subrubescens</name>
    <dbReference type="NCBI Taxonomy" id="1316194"/>
    <lineage>
        <taxon>Eukaryota</taxon>
        <taxon>Fungi</taxon>
        <taxon>Dikarya</taxon>
        <taxon>Ascomycota</taxon>
        <taxon>Pezizomycotina</taxon>
        <taxon>Eurotiomycetes</taxon>
        <taxon>Eurotiomycetidae</taxon>
        <taxon>Eurotiales</taxon>
        <taxon>Aspergillaceae</taxon>
        <taxon>Penicillium</taxon>
    </lineage>
</organism>
<comment type="caution">
    <text evidence="1">The sequence shown here is derived from an EMBL/GenBank/DDBJ whole genome shotgun (WGS) entry which is preliminary data.</text>
</comment>
<reference evidence="1 2" key="1">
    <citation type="submission" date="2016-10" db="EMBL/GenBank/DDBJ databases">
        <title>Genome sequence of the ascomycete fungus Penicillium subrubescens.</title>
        <authorList>
            <person name="De Vries R.P."/>
            <person name="Peng M."/>
            <person name="Dilokpimol A."/>
            <person name="Hilden K."/>
            <person name="Makela M.R."/>
            <person name="Grigoriev I."/>
            <person name="Riley R."/>
            <person name="Granchi Z."/>
        </authorList>
    </citation>
    <scope>NUCLEOTIDE SEQUENCE [LARGE SCALE GENOMIC DNA]</scope>
    <source>
        <strain evidence="1 2">CBS 132785</strain>
    </source>
</reference>
<dbReference type="PANTHER" id="PTHR33481:SF1">
    <property type="entry name" value="ENDONUCLEASE_EXONUCLEASE_PHOSPHATASE DOMAIN-CONTAINING PROTEIN-RELATED"/>
    <property type="match status" value="1"/>
</dbReference>
<evidence type="ECO:0000313" key="1">
    <source>
        <dbReference type="EMBL" id="OKO98129.1"/>
    </source>
</evidence>
<proteinExistence type="predicted"/>
<protein>
    <recommendedName>
        <fullName evidence="3">Reverse transcriptase domain-containing protein</fullName>
    </recommendedName>
</protein>